<evidence type="ECO:0000259" key="2">
    <source>
        <dbReference type="Pfam" id="PF08327"/>
    </source>
</evidence>
<feature type="domain" description="Activator of Hsp90 ATPase homologue 1/2-like C-terminal" evidence="2">
    <location>
        <begin position="31"/>
        <end position="150"/>
    </location>
</feature>
<dbReference type="EMBL" id="BHZD01000001">
    <property type="protein sequence ID" value="GCD44815.1"/>
    <property type="molecule type" value="Genomic_DNA"/>
</dbReference>
<dbReference type="RefSeq" id="WP_125055573.1">
    <property type="nucleotide sequence ID" value="NZ_BHZD01000001.1"/>
</dbReference>
<dbReference type="Gene3D" id="3.30.530.20">
    <property type="match status" value="1"/>
</dbReference>
<dbReference type="Pfam" id="PF08327">
    <property type="entry name" value="AHSA1"/>
    <property type="match status" value="1"/>
</dbReference>
<sequence length="182" mass="20186">MDRLESPVPYGTAVSADDTHTLRYELSFPQPVERVWEAVATQEGLPGWLAAAEPFVRREGGSITLRWQNTDEQGVATVAPGQVTGWGPTRLAEYTVDVHGRIRFDLQSRGGSGADGTRLRFTNECTGPPAFRLDCLAGWHQHFEFLVDALDGRPKDWSTWNLERWRELRADYEAAGVSAGAA</sequence>
<evidence type="ECO:0000313" key="4">
    <source>
        <dbReference type="Proteomes" id="UP000286746"/>
    </source>
</evidence>
<dbReference type="InterPro" id="IPR023393">
    <property type="entry name" value="START-like_dom_sf"/>
</dbReference>
<protein>
    <submittedName>
        <fullName evidence="3">ATPase</fullName>
    </submittedName>
</protein>
<proteinExistence type="inferred from homology"/>
<evidence type="ECO:0000256" key="1">
    <source>
        <dbReference type="ARBA" id="ARBA00006817"/>
    </source>
</evidence>
<dbReference type="SUPFAM" id="SSF55961">
    <property type="entry name" value="Bet v1-like"/>
    <property type="match status" value="1"/>
</dbReference>
<comment type="similarity">
    <text evidence="1">Belongs to the AHA1 family.</text>
</comment>
<organism evidence="3 4">
    <name type="scientific">Streptomyces paromomycinus</name>
    <name type="common">Streptomyces rimosus subsp. paromomycinus</name>
    <dbReference type="NCBI Taxonomy" id="92743"/>
    <lineage>
        <taxon>Bacteria</taxon>
        <taxon>Bacillati</taxon>
        <taxon>Actinomycetota</taxon>
        <taxon>Actinomycetes</taxon>
        <taxon>Kitasatosporales</taxon>
        <taxon>Streptomycetaceae</taxon>
        <taxon>Streptomyces</taxon>
    </lineage>
</organism>
<dbReference type="AlphaFoldDB" id="A0A401W6D1"/>
<dbReference type="Proteomes" id="UP000286746">
    <property type="component" value="Unassembled WGS sequence"/>
</dbReference>
<reference evidence="3 4" key="1">
    <citation type="submission" date="2018-11" db="EMBL/GenBank/DDBJ databases">
        <title>Whole genome sequence of Streptomyces paromomycinus NBRC 15454(T).</title>
        <authorList>
            <person name="Komaki H."/>
            <person name="Tamura T."/>
        </authorList>
    </citation>
    <scope>NUCLEOTIDE SEQUENCE [LARGE SCALE GENOMIC DNA]</scope>
    <source>
        <strain evidence="3 4">NBRC 15454</strain>
    </source>
</reference>
<keyword evidence="4" id="KW-1185">Reference proteome</keyword>
<comment type="caution">
    <text evidence="3">The sequence shown here is derived from an EMBL/GenBank/DDBJ whole genome shotgun (WGS) entry which is preliminary data.</text>
</comment>
<dbReference type="InterPro" id="IPR013538">
    <property type="entry name" value="ASHA1/2-like_C"/>
</dbReference>
<accession>A0A401W6D1</accession>
<name>A0A401W6D1_STREY</name>
<evidence type="ECO:0000313" key="3">
    <source>
        <dbReference type="EMBL" id="GCD44815.1"/>
    </source>
</evidence>
<gene>
    <name evidence="3" type="ORF">GKJPGBOP_04529</name>
</gene>